<dbReference type="Proteomes" id="UP001497472">
    <property type="component" value="Unassembled WGS sequence"/>
</dbReference>
<evidence type="ECO:0008006" key="3">
    <source>
        <dbReference type="Google" id="ProtNLM"/>
    </source>
</evidence>
<proteinExistence type="predicted"/>
<gene>
    <name evidence="1" type="ORF">LNINA_LOCUS7266</name>
</gene>
<keyword evidence="2" id="KW-1185">Reference proteome</keyword>
<dbReference type="InterPro" id="IPR043504">
    <property type="entry name" value="Peptidase_S1_PA_chymotrypsin"/>
</dbReference>
<evidence type="ECO:0000313" key="2">
    <source>
        <dbReference type="Proteomes" id="UP001497472"/>
    </source>
</evidence>
<accession>A0AAV1JHD9</accession>
<organism evidence="1 2">
    <name type="scientific">Leptosia nina</name>
    <dbReference type="NCBI Taxonomy" id="320188"/>
    <lineage>
        <taxon>Eukaryota</taxon>
        <taxon>Metazoa</taxon>
        <taxon>Ecdysozoa</taxon>
        <taxon>Arthropoda</taxon>
        <taxon>Hexapoda</taxon>
        <taxon>Insecta</taxon>
        <taxon>Pterygota</taxon>
        <taxon>Neoptera</taxon>
        <taxon>Endopterygota</taxon>
        <taxon>Lepidoptera</taxon>
        <taxon>Glossata</taxon>
        <taxon>Ditrysia</taxon>
        <taxon>Papilionoidea</taxon>
        <taxon>Pieridae</taxon>
        <taxon>Pierinae</taxon>
        <taxon>Leptosia</taxon>
    </lineage>
</organism>
<dbReference type="AlphaFoldDB" id="A0AAV1JHD9"/>
<name>A0AAV1JHD9_9NEOP</name>
<comment type="caution">
    <text evidence="1">The sequence shown here is derived from an EMBL/GenBank/DDBJ whole genome shotgun (WGS) entry which is preliminary data.</text>
</comment>
<evidence type="ECO:0000313" key="1">
    <source>
        <dbReference type="EMBL" id="CAK1547823.1"/>
    </source>
</evidence>
<dbReference type="EMBL" id="CAVLEF010000009">
    <property type="protein sequence ID" value="CAK1547823.1"/>
    <property type="molecule type" value="Genomic_DNA"/>
</dbReference>
<dbReference type="Gene3D" id="2.40.10.10">
    <property type="entry name" value="Trypsin-like serine proteases"/>
    <property type="match status" value="1"/>
</dbReference>
<dbReference type="InterPro" id="IPR009003">
    <property type="entry name" value="Peptidase_S1_PA"/>
</dbReference>
<reference evidence="1 2" key="1">
    <citation type="submission" date="2023-11" db="EMBL/GenBank/DDBJ databases">
        <authorList>
            <person name="Okamura Y."/>
        </authorList>
    </citation>
    <scope>NUCLEOTIDE SEQUENCE [LARGE SCALE GENOMIC DNA]</scope>
</reference>
<dbReference type="SUPFAM" id="SSF50494">
    <property type="entry name" value="Trypsin-like serine proteases"/>
    <property type="match status" value="1"/>
</dbReference>
<protein>
    <recommendedName>
        <fullName evidence="3">Peptidase S1 domain-containing protein</fullName>
    </recommendedName>
</protein>
<sequence>METVFGVTFPVKKSMAAETPQCGIDNSPISVVYEGFGKIQTYPWLGTLNYPLRDKWLSTVVVLVSKQMAVGPAIDIDKVPKIDFRAHSRVTIGTNCSGAAVRVRSYSFHPDYPKNTLSAPALIQLEYHPRMAGFRAICAPLAAFNNAQFYAMTLPNAFICAKREHNNCKSAVNLKCKAHYGALLRHSFRLNIDSVWPSYALCARSTSGKECVWRSGTVLAMKQNGHWSLVGIGVLGPGCSSPARFMEYSSYRPWVRNSLLRIGRPTVTRIADNHLVLRRSVSSVQRYGPCDPEETKAELYTDSTTIHKLPAIRVNKVSYNFTIFADVDYSCVVFRVENRKPKKKELPKIYLRRWCTSDKPLCYAMRYLQVDFYLEIYFTESITYIAKVYGKEIKILDTKRALAYFNSKKTLPKIPVLTTPKPKIASVL</sequence>